<comment type="caution">
    <text evidence="3">The sequence shown here is derived from an EMBL/GenBank/DDBJ whole genome shotgun (WGS) entry which is preliminary data.</text>
</comment>
<evidence type="ECO:0000313" key="3">
    <source>
        <dbReference type="EMBL" id="KAL1508051.1"/>
    </source>
</evidence>
<keyword evidence="2" id="KW-1133">Transmembrane helix</keyword>
<name>A0AB34IVM0_PRYPA</name>
<dbReference type="Proteomes" id="UP001515480">
    <property type="component" value="Unassembled WGS sequence"/>
</dbReference>
<keyword evidence="2" id="KW-0812">Transmembrane</keyword>
<keyword evidence="2" id="KW-0472">Membrane</keyword>
<evidence type="ECO:0000256" key="2">
    <source>
        <dbReference type="SAM" id="Phobius"/>
    </source>
</evidence>
<gene>
    <name evidence="3" type="ORF">AB1Y20_007647</name>
</gene>
<feature type="coiled-coil region" evidence="1">
    <location>
        <begin position="44"/>
        <end position="71"/>
    </location>
</feature>
<sequence>MVELSTRRTSRPSLRAAVAELCSNLLVGGTAVLLFALVEGSVFLDGKAAAERELRDRNEALERENSQLRAALRHASAPLSSSVRGAPAREGKFLLAISSLGGVARRYHTILANLRTHFSAPAWDCVLYSHVPFPTSEARTSAPALAIRDRCRIVECLGCGVANGWNLTTPALVAPYEFVFILLDHTVLPRAAFSLSALLAVARRKRLDVASPAVLGATHAFAMAPDRCTACAAGRCKAAACRLPHAAAVARLNRGCVRHVDLIEVHAALYTRAAWRCVWSMFSHEVLGPKRPRALPWGYEACFAAHCPLYARQAVVLSQLAVRDSFPNKASRQPFVAEAMTQARLIELWVERHDDGRRCFDLHNVTLNKWQPYMRAKSCSSS</sequence>
<keyword evidence="1" id="KW-0175">Coiled coil</keyword>
<organism evidence="3 4">
    <name type="scientific">Prymnesium parvum</name>
    <name type="common">Toxic golden alga</name>
    <dbReference type="NCBI Taxonomy" id="97485"/>
    <lineage>
        <taxon>Eukaryota</taxon>
        <taxon>Haptista</taxon>
        <taxon>Haptophyta</taxon>
        <taxon>Prymnesiophyceae</taxon>
        <taxon>Prymnesiales</taxon>
        <taxon>Prymnesiaceae</taxon>
        <taxon>Prymnesium</taxon>
    </lineage>
</organism>
<protein>
    <submittedName>
        <fullName evidence="3">Uncharacterized protein</fullName>
    </submittedName>
</protein>
<evidence type="ECO:0000256" key="1">
    <source>
        <dbReference type="SAM" id="Coils"/>
    </source>
</evidence>
<accession>A0AB34IVM0</accession>
<evidence type="ECO:0000313" key="4">
    <source>
        <dbReference type="Proteomes" id="UP001515480"/>
    </source>
</evidence>
<dbReference type="AlphaFoldDB" id="A0AB34IVM0"/>
<feature type="transmembrane region" description="Helical" evidence="2">
    <location>
        <begin position="21"/>
        <end position="44"/>
    </location>
</feature>
<keyword evidence="4" id="KW-1185">Reference proteome</keyword>
<reference evidence="3 4" key="1">
    <citation type="journal article" date="2024" name="Science">
        <title>Giant polyketide synthase enzymes in the biosynthesis of giant marine polyether toxins.</title>
        <authorList>
            <person name="Fallon T.R."/>
            <person name="Shende V.V."/>
            <person name="Wierzbicki I.H."/>
            <person name="Pendleton A.L."/>
            <person name="Watervoot N.F."/>
            <person name="Auber R.P."/>
            <person name="Gonzalez D.J."/>
            <person name="Wisecaver J.H."/>
            <person name="Moore B.S."/>
        </authorList>
    </citation>
    <scope>NUCLEOTIDE SEQUENCE [LARGE SCALE GENOMIC DNA]</scope>
    <source>
        <strain evidence="3 4">12B1</strain>
    </source>
</reference>
<dbReference type="EMBL" id="JBGBPQ010000017">
    <property type="protein sequence ID" value="KAL1508051.1"/>
    <property type="molecule type" value="Genomic_DNA"/>
</dbReference>
<dbReference type="InterPro" id="IPR007877">
    <property type="entry name" value="DUF707"/>
</dbReference>
<dbReference type="Pfam" id="PF05212">
    <property type="entry name" value="DUF707"/>
    <property type="match status" value="1"/>
</dbReference>
<proteinExistence type="predicted"/>